<feature type="compositionally biased region" description="Basic residues" evidence="1">
    <location>
        <begin position="239"/>
        <end position="249"/>
    </location>
</feature>
<feature type="region of interest" description="Disordered" evidence="1">
    <location>
        <begin position="213"/>
        <end position="278"/>
    </location>
</feature>
<dbReference type="OrthoDB" id="2384719at2759"/>
<proteinExistence type="predicted"/>
<evidence type="ECO:0008006" key="4">
    <source>
        <dbReference type="Google" id="ProtNLM"/>
    </source>
</evidence>
<accession>A0A9P6QBQ1</accession>
<sequence length="361" mass="39738">MESYYVPSGSFTQTSAFIWGITTSGSFPFYSEPFDINDHLFRAVIEQQRPSFNLSFSLELYAGFGENATVDVEFEVSTFGPGKKAHFGQQVKKGTFRKGNLKIGVPDIFTAAKLDQVHHIIVQVLISSPSPSTSPLKDLWDDINTADVMILTGEEEVPIYVHKAIVLKAIPKIMDVVVMESSPYATGSIQSLDPIESSDIESLHSELSDSSFLMSHNTIGPNSEPGTPPSKPSSSWSHKGNRRTRRAFKSKSDHPTDLHDSQSTTPASSPATRDGESSPVQAYLLRLADAINAHAEPTELIGAANFTFGFTKDFLRPVLLSALIKKGFGQEIQDWLARSLQEIDPSHIMMDTLLRLVASRY</sequence>
<name>A0A9P6QBQ1_9FUNG</name>
<organism evidence="2 3">
    <name type="scientific">Mortierella polycephala</name>
    <dbReference type="NCBI Taxonomy" id="41804"/>
    <lineage>
        <taxon>Eukaryota</taxon>
        <taxon>Fungi</taxon>
        <taxon>Fungi incertae sedis</taxon>
        <taxon>Mucoromycota</taxon>
        <taxon>Mortierellomycotina</taxon>
        <taxon>Mortierellomycetes</taxon>
        <taxon>Mortierellales</taxon>
        <taxon>Mortierellaceae</taxon>
        <taxon>Mortierella</taxon>
    </lineage>
</organism>
<dbReference type="AlphaFoldDB" id="A0A9P6QBQ1"/>
<evidence type="ECO:0000313" key="2">
    <source>
        <dbReference type="EMBL" id="KAG0263137.1"/>
    </source>
</evidence>
<evidence type="ECO:0000313" key="3">
    <source>
        <dbReference type="Proteomes" id="UP000726737"/>
    </source>
</evidence>
<reference evidence="2" key="1">
    <citation type="journal article" date="2020" name="Fungal Divers.">
        <title>Resolving the Mortierellaceae phylogeny through synthesis of multi-gene phylogenetics and phylogenomics.</title>
        <authorList>
            <person name="Vandepol N."/>
            <person name="Liber J."/>
            <person name="Desiro A."/>
            <person name="Na H."/>
            <person name="Kennedy M."/>
            <person name="Barry K."/>
            <person name="Grigoriev I.V."/>
            <person name="Miller A.N."/>
            <person name="O'Donnell K."/>
            <person name="Stajich J.E."/>
            <person name="Bonito G."/>
        </authorList>
    </citation>
    <scope>NUCLEOTIDE SEQUENCE</scope>
    <source>
        <strain evidence="2">KOD948</strain>
    </source>
</reference>
<keyword evidence="3" id="KW-1185">Reference proteome</keyword>
<protein>
    <recommendedName>
        <fullName evidence="4">BTB domain-containing protein</fullName>
    </recommendedName>
</protein>
<feature type="compositionally biased region" description="Low complexity" evidence="1">
    <location>
        <begin position="263"/>
        <end position="272"/>
    </location>
</feature>
<gene>
    <name evidence="2" type="ORF">BG011_009239</name>
</gene>
<dbReference type="Proteomes" id="UP000726737">
    <property type="component" value="Unassembled WGS sequence"/>
</dbReference>
<evidence type="ECO:0000256" key="1">
    <source>
        <dbReference type="SAM" id="MobiDB-lite"/>
    </source>
</evidence>
<feature type="compositionally biased region" description="Basic and acidic residues" evidence="1">
    <location>
        <begin position="250"/>
        <end position="260"/>
    </location>
</feature>
<dbReference type="EMBL" id="JAAAJA010000081">
    <property type="protein sequence ID" value="KAG0263137.1"/>
    <property type="molecule type" value="Genomic_DNA"/>
</dbReference>
<comment type="caution">
    <text evidence="2">The sequence shown here is derived from an EMBL/GenBank/DDBJ whole genome shotgun (WGS) entry which is preliminary data.</text>
</comment>